<reference evidence="1 2" key="1">
    <citation type="journal article" date="2023" name="Nucleic Acids Res.">
        <title>The hologenome of Daphnia magna reveals possible DNA methylation and microbiome-mediated evolution of the host genome.</title>
        <authorList>
            <person name="Chaturvedi A."/>
            <person name="Li X."/>
            <person name="Dhandapani V."/>
            <person name="Marshall H."/>
            <person name="Kissane S."/>
            <person name="Cuenca-Cambronero M."/>
            <person name="Asole G."/>
            <person name="Calvet F."/>
            <person name="Ruiz-Romero M."/>
            <person name="Marangio P."/>
            <person name="Guigo R."/>
            <person name="Rago D."/>
            <person name="Mirbahai L."/>
            <person name="Eastwood N."/>
            <person name="Colbourne J.K."/>
            <person name="Zhou J."/>
            <person name="Mallon E."/>
            <person name="Orsini L."/>
        </authorList>
    </citation>
    <scope>NUCLEOTIDE SEQUENCE [LARGE SCALE GENOMIC DNA]</scope>
    <source>
        <strain evidence="1">LRV0_1</strain>
    </source>
</reference>
<accession>A0ABQ9YQQ6</accession>
<gene>
    <name evidence="1" type="ORF">OUZ56_004746</name>
</gene>
<sequence>MSSLSFVCATKLRDRIENQYFDGASSILSFKQHAAESNEAQPGCFLPHVIGTNKSRDFSLETIKEVYRWAIVRASAVPLYANMFVPCSAHIFEYIPCAVRRCWSMSFFIEFFFSSLLFL</sequence>
<proteinExistence type="predicted"/>
<name>A0ABQ9YQQ6_9CRUS</name>
<evidence type="ECO:0000313" key="1">
    <source>
        <dbReference type="EMBL" id="KAK4002954.1"/>
    </source>
</evidence>
<evidence type="ECO:0000313" key="2">
    <source>
        <dbReference type="Proteomes" id="UP001234178"/>
    </source>
</evidence>
<keyword evidence="2" id="KW-1185">Reference proteome</keyword>
<comment type="caution">
    <text evidence="1">The sequence shown here is derived from an EMBL/GenBank/DDBJ whole genome shotgun (WGS) entry which is preliminary data.</text>
</comment>
<organism evidence="1 2">
    <name type="scientific">Daphnia magna</name>
    <dbReference type="NCBI Taxonomy" id="35525"/>
    <lineage>
        <taxon>Eukaryota</taxon>
        <taxon>Metazoa</taxon>
        <taxon>Ecdysozoa</taxon>
        <taxon>Arthropoda</taxon>
        <taxon>Crustacea</taxon>
        <taxon>Branchiopoda</taxon>
        <taxon>Diplostraca</taxon>
        <taxon>Cladocera</taxon>
        <taxon>Anomopoda</taxon>
        <taxon>Daphniidae</taxon>
        <taxon>Daphnia</taxon>
    </lineage>
</organism>
<dbReference type="EMBL" id="JAOYFB010000001">
    <property type="protein sequence ID" value="KAK4002954.1"/>
    <property type="molecule type" value="Genomic_DNA"/>
</dbReference>
<dbReference type="Proteomes" id="UP001234178">
    <property type="component" value="Unassembled WGS sequence"/>
</dbReference>
<protein>
    <submittedName>
        <fullName evidence="1">Uncharacterized protein</fullName>
    </submittedName>
</protein>